<sequence>MTDTHTLKMIEHKIDLVEAEGFGEIRVKIRNGAVYQVIKSDSTYVEKERLDKKGG</sequence>
<gene>
    <name evidence="1" type="ORF">LCGC14_0527430</name>
</gene>
<name>A0A0F9SF13_9ZZZZ</name>
<reference evidence="1" key="1">
    <citation type="journal article" date="2015" name="Nature">
        <title>Complex archaea that bridge the gap between prokaryotes and eukaryotes.</title>
        <authorList>
            <person name="Spang A."/>
            <person name="Saw J.H."/>
            <person name="Jorgensen S.L."/>
            <person name="Zaremba-Niedzwiedzka K."/>
            <person name="Martijn J."/>
            <person name="Lind A.E."/>
            <person name="van Eijk R."/>
            <person name="Schleper C."/>
            <person name="Guy L."/>
            <person name="Ettema T.J."/>
        </authorList>
    </citation>
    <scope>NUCLEOTIDE SEQUENCE</scope>
</reference>
<protein>
    <submittedName>
        <fullName evidence="1">Uncharacterized protein</fullName>
    </submittedName>
</protein>
<evidence type="ECO:0000313" key="1">
    <source>
        <dbReference type="EMBL" id="KKN60872.1"/>
    </source>
</evidence>
<organism evidence="1">
    <name type="scientific">marine sediment metagenome</name>
    <dbReference type="NCBI Taxonomy" id="412755"/>
    <lineage>
        <taxon>unclassified sequences</taxon>
        <taxon>metagenomes</taxon>
        <taxon>ecological metagenomes</taxon>
    </lineage>
</organism>
<proteinExistence type="predicted"/>
<comment type="caution">
    <text evidence="1">The sequence shown here is derived from an EMBL/GenBank/DDBJ whole genome shotgun (WGS) entry which is preliminary data.</text>
</comment>
<dbReference type="AlphaFoldDB" id="A0A0F9SF13"/>
<accession>A0A0F9SF13</accession>
<dbReference type="EMBL" id="LAZR01000679">
    <property type="protein sequence ID" value="KKN60872.1"/>
    <property type="molecule type" value="Genomic_DNA"/>
</dbReference>